<evidence type="ECO:0000313" key="2">
    <source>
        <dbReference type="EMBL" id="KAG7446960.1"/>
    </source>
</evidence>
<protein>
    <submittedName>
        <fullName evidence="2">Uncharacterized protein</fullName>
    </submittedName>
</protein>
<dbReference type="RefSeq" id="XP_043040460.1">
    <property type="nucleotide sequence ID" value="XM_043177142.1"/>
</dbReference>
<proteinExistence type="predicted"/>
<dbReference type="OrthoDB" id="3237269at2759"/>
<dbReference type="EMBL" id="MU250533">
    <property type="protein sequence ID" value="KAG7446960.1"/>
    <property type="molecule type" value="Genomic_DNA"/>
</dbReference>
<name>A0A9P8AT94_9AGAR</name>
<feature type="chain" id="PRO_5040413677" evidence="1">
    <location>
        <begin position="21"/>
        <end position="231"/>
    </location>
</feature>
<sequence>MRAVELFVVLFFVVSRFCRRRRSVPSWGCLYSVDTSTVSTGAMTTAAVHEDGNCPSADGRERWSTEEIQRGRFMGVGHRASGTRQFNGEGFPPAHEDPSIVVAYEPLRVILNRLAHSIFVLKGRVELEEQDVYWDETFNSGTDSKSKGPEFLSLYIVFPNHGTRIALLSADPFVVHRRIRIPRLVSQRFHLRYTRMHGHFMGSTTFNAVASKTLDCHTSSHSQVFTFPRDV</sequence>
<dbReference type="AlphaFoldDB" id="A0A9P8AT94"/>
<comment type="caution">
    <text evidence="2">The sequence shown here is derived from an EMBL/GenBank/DDBJ whole genome shotgun (WGS) entry which is preliminary data.</text>
</comment>
<evidence type="ECO:0000256" key="1">
    <source>
        <dbReference type="SAM" id="SignalP"/>
    </source>
</evidence>
<organism evidence="2 3">
    <name type="scientific">Guyanagaster necrorhizus</name>
    <dbReference type="NCBI Taxonomy" id="856835"/>
    <lineage>
        <taxon>Eukaryota</taxon>
        <taxon>Fungi</taxon>
        <taxon>Dikarya</taxon>
        <taxon>Basidiomycota</taxon>
        <taxon>Agaricomycotina</taxon>
        <taxon>Agaricomycetes</taxon>
        <taxon>Agaricomycetidae</taxon>
        <taxon>Agaricales</taxon>
        <taxon>Marasmiineae</taxon>
        <taxon>Physalacriaceae</taxon>
        <taxon>Guyanagaster</taxon>
    </lineage>
</organism>
<keyword evidence="3" id="KW-1185">Reference proteome</keyword>
<evidence type="ECO:0000313" key="3">
    <source>
        <dbReference type="Proteomes" id="UP000812287"/>
    </source>
</evidence>
<reference evidence="2" key="1">
    <citation type="submission" date="2020-11" db="EMBL/GenBank/DDBJ databases">
        <title>Adaptations for nitrogen fixation in a non-lichenized fungal sporocarp promotes dispersal by wood-feeding termites.</title>
        <authorList>
            <consortium name="DOE Joint Genome Institute"/>
            <person name="Koch R.A."/>
            <person name="Yoon G."/>
            <person name="Arayal U."/>
            <person name="Lail K."/>
            <person name="Amirebrahimi M."/>
            <person name="Labutti K."/>
            <person name="Lipzen A."/>
            <person name="Riley R."/>
            <person name="Barry K."/>
            <person name="Henrissat B."/>
            <person name="Grigoriev I.V."/>
            <person name="Herr J.R."/>
            <person name="Aime M.C."/>
        </authorList>
    </citation>
    <scope>NUCLEOTIDE SEQUENCE</scope>
    <source>
        <strain evidence="2">MCA 3950</strain>
    </source>
</reference>
<keyword evidence="1" id="KW-0732">Signal</keyword>
<dbReference type="Proteomes" id="UP000812287">
    <property type="component" value="Unassembled WGS sequence"/>
</dbReference>
<feature type="signal peptide" evidence="1">
    <location>
        <begin position="1"/>
        <end position="20"/>
    </location>
</feature>
<gene>
    <name evidence="2" type="ORF">BT62DRAFT_1005358</name>
</gene>
<accession>A0A9P8AT94</accession>
<dbReference type="GeneID" id="66099429"/>